<comment type="subcellular location">
    <subcellularLocation>
        <location evidence="1">Membrane</location>
        <topology evidence="1">Multi-pass membrane protein</topology>
    </subcellularLocation>
</comment>
<accession>A0A3L8PK48</accession>
<evidence type="ECO:0000313" key="8">
    <source>
        <dbReference type="Proteomes" id="UP000282515"/>
    </source>
</evidence>
<feature type="region of interest" description="Disordered" evidence="5">
    <location>
        <begin position="1"/>
        <end position="34"/>
    </location>
</feature>
<evidence type="ECO:0000256" key="4">
    <source>
        <dbReference type="ARBA" id="ARBA00023136"/>
    </source>
</evidence>
<proteinExistence type="predicted"/>
<keyword evidence="4 6" id="KW-0472">Membrane</keyword>
<dbReference type="Pfam" id="PF09685">
    <property type="entry name" value="MamF_MmsF"/>
    <property type="match status" value="1"/>
</dbReference>
<keyword evidence="8" id="KW-1185">Reference proteome</keyword>
<evidence type="ECO:0000256" key="2">
    <source>
        <dbReference type="ARBA" id="ARBA00022692"/>
    </source>
</evidence>
<evidence type="ECO:0000256" key="1">
    <source>
        <dbReference type="ARBA" id="ARBA00004141"/>
    </source>
</evidence>
<feature type="transmembrane region" description="Helical" evidence="6">
    <location>
        <begin position="43"/>
        <end position="70"/>
    </location>
</feature>
<evidence type="ECO:0000256" key="3">
    <source>
        <dbReference type="ARBA" id="ARBA00022989"/>
    </source>
</evidence>
<keyword evidence="3 6" id="KW-1133">Transmembrane helix</keyword>
<name>A0A3L8PK48_9ACTN</name>
<feature type="transmembrane region" description="Helical" evidence="6">
    <location>
        <begin position="117"/>
        <end position="143"/>
    </location>
</feature>
<evidence type="ECO:0000313" key="7">
    <source>
        <dbReference type="EMBL" id="RLV55776.1"/>
    </source>
</evidence>
<comment type="caution">
    <text evidence="7">The sequence shown here is derived from an EMBL/GenBank/DDBJ whole genome shotgun (WGS) entry which is preliminary data.</text>
</comment>
<dbReference type="AlphaFoldDB" id="A0A3L8PK48"/>
<evidence type="ECO:0000256" key="5">
    <source>
        <dbReference type="SAM" id="MobiDB-lite"/>
    </source>
</evidence>
<dbReference type="InterPro" id="IPR019109">
    <property type="entry name" value="MamF_MmsF"/>
</dbReference>
<dbReference type="EMBL" id="RDBF01000006">
    <property type="protein sequence ID" value="RLV55776.1"/>
    <property type="molecule type" value="Genomic_DNA"/>
</dbReference>
<evidence type="ECO:0000256" key="6">
    <source>
        <dbReference type="SAM" id="Phobius"/>
    </source>
</evidence>
<sequence>MLTASCGDRSSHAERRGVSMAAQPAPPGPSGYHPSAPTGALPWGLGLLVFFPIPFVGSLAAAVTMTIVGASQRELGGLARHNAQRAANWGLTYLLATVVLIGAHFGILFALRQIDGFFPFGFIILTWIAATVLHIVFTIIGLIQASSRRPVRINGIPFLR</sequence>
<keyword evidence="2 6" id="KW-0812">Transmembrane</keyword>
<reference evidence="7 8" key="1">
    <citation type="submission" date="2018-10" db="EMBL/GenBank/DDBJ databases">
        <title>Aeromicrobium sp. 9W16Y-2 whole genome shotgun sequence.</title>
        <authorList>
            <person name="Li F."/>
        </authorList>
    </citation>
    <scope>NUCLEOTIDE SEQUENCE [LARGE SCALE GENOMIC DNA]</scope>
    <source>
        <strain evidence="7 8">9W16Y-2</strain>
    </source>
</reference>
<feature type="transmembrane region" description="Helical" evidence="6">
    <location>
        <begin position="91"/>
        <end position="111"/>
    </location>
</feature>
<gene>
    <name evidence="7" type="ORF">D9V41_09980</name>
</gene>
<dbReference type="Proteomes" id="UP000282515">
    <property type="component" value="Unassembled WGS sequence"/>
</dbReference>
<dbReference type="OrthoDB" id="3747410at2"/>
<organism evidence="7 8">
    <name type="scientific">Aeromicrobium phragmitis</name>
    <dbReference type="NCBI Taxonomy" id="2478914"/>
    <lineage>
        <taxon>Bacteria</taxon>
        <taxon>Bacillati</taxon>
        <taxon>Actinomycetota</taxon>
        <taxon>Actinomycetes</taxon>
        <taxon>Propionibacteriales</taxon>
        <taxon>Nocardioidaceae</taxon>
        <taxon>Aeromicrobium</taxon>
    </lineage>
</organism>
<protein>
    <submittedName>
        <fullName evidence="7">DUF4870 domain-containing protein</fullName>
    </submittedName>
</protein>